<feature type="compositionally biased region" description="Low complexity" evidence="1">
    <location>
        <begin position="64"/>
        <end position="75"/>
    </location>
</feature>
<comment type="caution">
    <text evidence="4">The sequence shown here is derived from an EMBL/GenBank/DDBJ whole genome shotgun (WGS) entry which is preliminary data.</text>
</comment>
<gene>
    <name evidence="4" type="ORF">K437DRAFT_57528</name>
</gene>
<keyword evidence="2" id="KW-1133">Transmembrane helix</keyword>
<feature type="compositionally biased region" description="Low complexity" evidence="1">
    <location>
        <begin position="86"/>
        <end position="108"/>
    </location>
</feature>
<feature type="transmembrane region" description="Helical" evidence="2">
    <location>
        <begin position="337"/>
        <end position="357"/>
    </location>
</feature>
<dbReference type="STRING" id="1037660.A0A066V7N0"/>
<evidence type="ECO:0000313" key="5">
    <source>
        <dbReference type="Proteomes" id="UP000027361"/>
    </source>
</evidence>
<dbReference type="RefSeq" id="XP_013239998.1">
    <property type="nucleotide sequence ID" value="XM_013384544.1"/>
</dbReference>
<name>A0A066V7N0_TILAU</name>
<feature type="region of interest" description="Disordered" evidence="1">
    <location>
        <begin position="644"/>
        <end position="680"/>
    </location>
</feature>
<dbReference type="Proteomes" id="UP000027361">
    <property type="component" value="Unassembled WGS sequence"/>
</dbReference>
<feature type="compositionally biased region" description="Polar residues" evidence="1">
    <location>
        <begin position="665"/>
        <end position="680"/>
    </location>
</feature>
<feature type="region of interest" description="Disordered" evidence="1">
    <location>
        <begin position="282"/>
        <end position="331"/>
    </location>
</feature>
<evidence type="ECO:0000256" key="2">
    <source>
        <dbReference type="SAM" id="Phobius"/>
    </source>
</evidence>
<accession>A0A066V7N0</accession>
<feature type="compositionally biased region" description="Low complexity" evidence="1">
    <location>
        <begin position="282"/>
        <end position="300"/>
    </location>
</feature>
<feature type="region of interest" description="Disordered" evidence="1">
    <location>
        <begin position="19"/>
        <end position="125"/>
    </location>
</feature>
<keyword evidence="2" id="KW-0472">Membrane</keyword>
<dbReference type="HOGENOM" id="CLU_404491_0_0_1"/>
<keyword evidence="2" id="KW-0812">Transmembrane</keyword>
<keyword evidence="3" id="KW-0732">Signal</keyword>
<organism evidence="4 5">
    <name type="scientific">Tilletiaria anomala (strain ATCC 24038 / CBS 436.72 / UBC 951)</name>
    <dbReference type="NCBI Taxonomy" id="1037660"/>
    <lineage>
        <taxon>Eukaryota</taxon>
        <taxon>Fungi</taxon>
        <taxon>Dikarya</taxon>
        <taxon>Basidiomycota</taxon>
        <taxon>Ustilaginomycotina</taxon>
        <taxon>Exobasidiomycetes</taxon>
        <taxon>Georgefischeriales</taxon>
        <taxon>Tilletiariaceae</taxon>
        <taxon>Tilletiaria</taxon>
    </lineage>
</organism>
<feature type="compositionally biased region" description="Low complexity" evidence="1">
    <location>
        <begin position="313"/>
        <end position="331"/>
    </location>
</feature>
<sequence length="680" mass="67987">MKPQTPLALVTLSIASATGKASAQFVERRHASSSHSRRDRVSHAPTPLAMRDGLVHHVANDLVDSGSDSSSSSKSPIAKTPSAHRAASSSSAKAPASSPSSKSTTASKESTEAKSSDSSSDSSFKPVKGIVSGLGEVANGTAKVVHGLGKAVESVPVVGPVVASLPVLKPVLTSGDHSSGGGGGGNGGGDNGGGGNGGGNGGNSGNGGNGGAGGPNPPGSNGQGNNGTYSGQRPPFNPSLSSPGIANPKAIGIATGTAGAGGTIGTVGASTGANGAALDGGAATDAGASSQSGDGTTGTTPAFGSTGSGSVGDSGSLPGSSSSGANGSSSGSNSAKIAAPIAVILVVLIAAIVFLIVRRRRRHKAAVAASAGTLGATGRARTFNRNYKRGMTFGAGLVGAGKYQDRIDGDRVSRSSEDSWVPGQLQSRQSNMQFNGPAYHDFMTEVPHSPITPVAPAAAVYPFSSFGNANINPFSDGGHSNEAASSTHTFTTTTAPTLSEAPLSHNHEQNPSRVSVVSASGMSLGGLSSAISHGHGYVTASEQSHHTNSVLVDDDAASIDFSMIHTRYLALDTLQLASAGNTNNLDRLTVAAHEGRHAHTPNLGDPSQVLYVGNGSEMQHGQRGYRSSLAVRNSNNPFDDGYEISPSIHVSSHDHHSMEADQEDNASYSVHSHRPSSCSH</sequence>
<feature type="compositionally biased region" description="Gly residues" evidence="1">
    <location>
        <begin position="178"/>
        <end position="214"/>
    </location>
</feature>
<dbReference type="EMBL" id="JMSN01000175">
    <property type="protein sequence ID" value="KDN36283.1"/>
    <property type="molecule type" value="Genomic_DNA"/>
</dbReference>
<dbReference type="GeneID" id="25267629"/>
<feature type="compositionally biased region" description="Basic residues" evidence="1">
    <location>
        <begin position="31"/>
        <end position="40"/>
    </location>
</feature>
<feature type="region of interest" description="Disordered" evidence="1">
    <location>
        <begin position="173"/>
        <end position="244"/>
    </location>
</feature>
<feature type="chain" id="PRO_5001631785" evidence="3">
    <location>
        <begin position="24"/>
        <end position="680"/>
    </location>
</feature>
<evidence type="ECO:0000256" key="1">
    <source>
        <dbReference type="SAM" id="MobiDB-lite"/>
    </source>
</evidence>
<reference evidence="4 5" key="1">
    <citation type="submission" date="2014-05" db="EMBL/GenBank/DDBJ databases">
        <title>Draft genome sequence of a rare smut relative, Tilletiaria anomala UBC 951.</title>
        <authorList>
            <consortium name="DOE Joint Genome Institute"/>
            <person name="Toome M."/>
            <person name="Kuo A."/>
            <person name="Henrissat B."/>
            <person name="Lipzen A."/>
            <person name="Tritt A."/>
            <person name="Yoshinaga Y."/>
            <person name="Zane M."/>
            <person name="Barry K."/>
            <person name="Grigoriev I.V."/>
            <person name="Spatafora J.W."/>
            <person name="Aimea M.C."/>
        </authorList>
    </citation>
    <scope>NUCLEOTIDE SEQUENCE [LARGE SCALE GENOMIC DNA]</scope>
    <source>
        <strain evidence="4 5">UBC 951</strain>
    </source>
</reference>
<dbReference type="AlphaFoldDB" id="A0A066V7N0"/>
<proteinExistence type="predicted"/>
<evidence type="ECO:0000313" key="4">
    <source>
        <dbReference type="EMBL" id="KDN36283.1"/>
    </source>
</evidence>
<dbReference type="InParanoid" id="A0A066V7N0"/>
<keyword evidence="5" id="KW-1185">Reference proteome</keyword>
<protein>
    <submittedName>
        <fullName evidence="4">Uncharacterized protein</fullName>
    </submittedName>
</protein>
<feature type="signal peptide" evidence="3">
    <location>
        <begin position="1"/>
        <end position="23"/>
    </location>
</feature>
<dbReference type="CDD" id="cd12087">
    <property type="entry name" value="TM_EGFR-like"/>
    <property type="match status" value="1"/>
</dbReference>
<evidence type="ECO:0000256" key="3">
    <source>
        <dbReference type="SAM" id="SignalP"/>
    </source>
</evidence>